<evidence type="ECO:0000313" key="1">
    <source>
        <dbReference type="EMBL" id="THV01443.1"/>
    </source>
</evidence>
<evidence type="ECO:0000313" key="2">
    <source>
        <dbReference type="Proteomes" id="UP000297245"/>
    </source>
</evidence>
<dbReference type="OrthoDB" id="3006100at2759"/>
<name>A0A4S8MFL9_DENBC</name>
<dbReference type="Gene3D" id="3.80.10.10">
    <property type="entry name" value="Ribonuclease Inhibitor"/>
    <property type="match status" value="1"/>
</dbReference>
<dbReference type="EMBL" id="ML179090">
    <property type="protein sequence ID" value="THV01443.1"/>
    <property type="molecule type" value="Genomic_DNA"/>
</dbReference>
<reference evidence="1 2" key="1">
    <citation type="journal article" date="2019" name="Nat. Ecol. Evol.">
        <title>Megaphylogeny resolves global patterns of mushroom evolution.</title>
        <authorList>
            <person name="Varga T."/>
            <person name="Krizsan K."/>
            <person name="Foldi C."/>
            <person name="Dima B."/>
            <person name="Sanchez-Garcia M."/>
            <person name="Sanchez-Ramirez S."/>
            <person name="Szollosi G.J."/>
            <person name="Szarkandi J.G."/>
            <person name="Papp V."/>
            <person name="Albert L."/>
            <person name="Andreopoulos W."/>
            <person name="Angelini C."/>
            <person name="Antonin V."/>
            <person name="Barry K.W."/>
            <person name="Bougher N.L."/>
            <person name="Buchanan P."/>
            <person name="Buyck B."/>
            <person name="Bense V."/>
            <person name="Catcheside P."/>
            <person name="Chovatia M."/>
            <person name="Cooper J."/>
            <person name="Damon W."/>
            <person name="Desjardin D."/>
            <person name="Finy P."/>
            <person name="Geml J."/>
            <person name="Haridas S."/>
            <person name="Hughes K."/>
            <person name="Justo A."/>
            <person name="Karasinski D."/>
            <person name="Kautmanova I."/>
            <person name="Kiss B."/>
            <person name="Kocsube S."/>
            <person name="Kotiranta H."/>
            <person name="LaButti K.M."/>
            <person name="Lechner B.E."/>
            <person name="Liimatainen K."/>
            <person name="Lipzen A."/>
            <person name="Lukacs Z."/>
            <person name="Mihaltcheva S."/>
            <person name="Morgado L.N."/>
            <person name="Niskanen T."/>
            <person name="Noordeloos M.E."/>
            <person name="Ohm R.A."/>
            <person name="Ortiz-Santana B."/>
            <person name="Ovrebo C."/>
            <person name="Racz N."/>
            <person name="Riley R."/>
            <person name="Savchenko A."/>
            <person name="Shiryaev A."/>
            <person name="Soop K."/>
            <person name="Spirin V."/>
            <person name="Szebenyi C."/>
            <person name="Tomsovsky M."/>
            <person name="Tulloss R.E."/>
            <person name="Uehling J."/>
            <person name="Grigoriev I.V."/>
            <person name="Vagvolgyi C."/>
            <person name="Papp T."/>
            <person name="Martin F.M."/>
            <person name="Miettinen O."/>
            <person name="Hibbett D.S."/>
            <person name="Nagy L.G."/>
        </authorList>
    </citation>
    <scope>NUCLEOTIDE SEQUENCE [LARGE SCALE GENOMIC DNA]</scope>
    <source>
        <strain evidence="1 2">CBS 962.96</strain>
    </source>
</reference>
<protein>
    <recommendedName>
        <fullName evidence="3">F-box domain-containing protein</fullName>
    </recommendedName>
</protein>
<dbReference type="InterPro" id="IPR032675">
    <property type="entry name" value="LRR_dom_sf"/>
</dbReference>
<dbReference type="Proteomes" id="UP000297245">
    <property type="component" value="Unassembled WGS sequence"/>
</dbReference>
<keyword evidence="2" id="KW-1185">Reference proteome</keyword>
<accession>A0A4S8MFL9</accession>
<dbReference type="SUPFAM" id="SSF52047">
    <property type="entry name" value="RNI-like"/>
    <property type="match status" value="1"/>
</dbReference>
<proteinExistence type="predicted"/>
<evidence type="ECO:0008006" key="3">
    <source>
        <dbReference type="Google" id="ProtNLM"/>
    </source>
</evidence>
<organism evidence="1 2">
    <name type="scientific">Dendrothele bispora (strain CBS 962.96)</name>
    <dbReference type="NCBI Taxonomy" id="1314807"/>
    <lineage>
        <taxon>Eukaryota</taxon>
        <taxon>Fungi</taxon>
        <taxon>Dikarya</taxon>
        <taxon>Basidiomycota</taxon>
        <taxon>Agaricomycotina</taxon>
        <taxon>Agaricomycetes</taxon>
        <taxon>Agaricomycetidae</taxon>
        <taxon>Agaricales</taxon>
        <taxon>Agaricales incertae sedis</taxon>
        <taxon>Dendrothele</taxon>
    </lineage>
</organism>
<sequence length="476" mass="53516">MAATDITSLPAEILGEIIRHCSFYCADAPIILASVNRLLYDVAHGTPCVWSKLRLSLSNDERRLVRKAGLWFTRSGSCLLDLFVDVAATSEDSPTDSPERPIAEVYHFLVAFLRHHRPQIQTLNVKSDTELKAFHFIDAIYSSSYFPPANQHLQLQSLRIRITNDIPQAPSTWSPVFESFSHLPSLQSLKLTNHVLPALNTPTIANLRYLTISRPLRAHPLPVHKILRIISSTPALTQLEIDSRIMKQPLSELTQYMTIPELESLSLRTNNLPYLLRLLGTSSLKKLYLKDLDGKRVTANQELGLALKELSERTVTPDGLADGLSNLHTLEITGIIPGDERMDHDWELCIRRMIKLERLVISDFDAEGLVDLLTENSLSGFGLGPVCPRLKYLCLSGVRSLPSLQRLKMSRSNITIEWETTRQETPRAARSSVYAYGAGGFGFGSRFNFERRTSNVESGNFRNTILRLEPDSDGTW</sequence>
<gene>
    <name evidence="1" type="ORF">K435DRAFT_402405</name>
</gene>
<dbReference type="AlphaFoldDB" id="A0A4S8MFL9"/>